<name>R7Z397_CONA1</name>
<dbReference type="RefSeq" id="XP_007783929.1">
    <property type="nucleotide sequence ID" value="XM_007785739.1"/>
</dbReference>
<dbReference type="AlphaFoldDB" id="R7Z397"/>
<keyword evidence="1" id="KW-0040">ANK repeat</keyword>
<reference evidence="3" key="1">
    <citation type="submission" date="2012-06" db="EMBL/GenBank/DDBJ databases">
        <title>The genome sequence of Coniosporium apollinis CBS 100218.</title>
        <authorList>
            <consortium name="The Broad Institute Genome Sequencing Platform"/>
            <person name="Cuomo C."/>
            <person name="Gorbushina A."/>
            <person name="Noack S."/>
            <person name="Walker B."/>
            <person name="Young S.K."/>
            <person name="Zeng Q."/>
            <person name="Gargeya S."/>
            <person name="Fitzgerald M."/>
            <person name="Haas B."/>
            <person name="Abouelleil A."/>
            <person name="Alvarado L."/>
            <person name="Arachchi H.M."/>
            <person name="Berlin A.M."/>
            <person name="Chapman S.B."/>
            <person name="Goldberg J."/>
            <person name="Griggs A."/>
            <person name="Gujja S."/>
            <person name="Hansen M."/>
            <person name="Howarth C."/>
            <person name="Imamovic A."/>
            <person name="Larimer J."/>
            <person name="McCowan C."/>
            <person name="Montmayeur A."/>
            <person name="Murphy C."/>
            <person name="Neiman D."/>
            <person name="Pearson M."/>
            <person name="Priest M."/>
            <person name="Roberts A."/>
            <person name="Saif S."/>
            <person name="Shea T."/>
            <person name="Sisk P."/>
            <person name="Sykes S."/>
            <person name="Wortman J."/>
            <person name="Nusbaum C."/>
            <person name="Birren B."/>
        </authorList>
    </citation>
    <scope>NUCLEOTIDE SEQUENCE [LARGE SCALE GENOMIC DNA]</scope>
    <source>
        <strain evidence="3">CBS 100218</strain>
    </source>
</reference>
<dbReference type="Proteomes" id="UP000016924">
    <property type="component" value="Unassembled WGS sequence"/>
</dbReference>
<evidence type="ECO:0000256" key="1">
    <source>
        <dbReference type="PROSITE-ProRule" id="PRU00023"/>
    </source>
</evidence>
<dbReference type="STRING" id="1168221.R7Z397"/>
<sequence length="402" mass="45801">MLEGTRIRRWSANVSDTIVVRLAQDRRQLLALASSLLSLEEQEALGLDASEEPSSLLDENAKSVADALEKRGVSIPAKIWPGAQKTVFHLEYLTLEVVQKLYAADFCDIDVEDAAGCTPLVLACWRRDWDLVEWYLDKGADTRAIEKAGFLSLPYLSAIGLNNAGLPYYGNEHQEALRRIRTTMGRMCGIRIPDDRACYCSVAGCLPAGIVIKRRSCVRHRAHDLDFYIKSATLGCVEAAYLDACRVRIFERLGMVHTCCKVERVYPVEVPYSVPRRYRLPEEERLELLDEYAELNDILEAYMRLYQDLRSECSGRFSLFWQAWWEAVSNDLPEDPPERYRFDSCCWLVSKEESKCHELAVGLGHEPDEEAIRTRIRDFLPVGFVVDPAEIFLDGISNLFDD</sequence>
<feature type="repeat" description="ANK" evidence="1">
    <location>
        <begin position="115"/>
        <end position="147"/>
    </location>
</feature>
<proteinExistence type="predicted"/>
<organism evidence="2 3">
    <name type="scientific">Coniosporium apollinis (strain CBS 100218)</name>
    <name type="common">Rock-inhabiting black yeast</name>
    <dbReference type="NCBI Taxonomy" id="1168221"/>
    <lineage>
        <taxon>Eukaryota</taxon>
        <taxon>Fungi</taxon>
        <taxon>Dikarya</taxon>
        <taxon>Ascomycota</taxon>
        <taxon>Pezizomycotina</taxon>
        <taxon>Dothideomycetes</taxon>
        <taxon>Dothideomycetes incertae sedis</taxon>
        <taxon>Coniosporium</taxon>
    </lineage>
</organism>
<dbReference type="SUPFAM" id="SSF48403">
    <property type="entry name" value="Ankyrin repeat"/>
    <property type="match status" value="1"/>
</dbReference>
<keyword evidence="3" id="KW-1185">Reference proteome</keyword>
<dbReference type="InterPro" id="IPR036770">
    <property type="entry name" value="Ankyrin_rpt-contain_sf"/>
</dbReference>
<dbReference type="HOGENOM" id="CLU_685142_0_0_1"/>
<evidence type="ECO:0000313" key="2">
    <source>
        <dbReference type="EMBL" id="EON68612.1"/>
    </source>
</evidence>
<accession>R7Z397</accession>
<dbReference type="OrthoDB" id="5242853at2759"/>
<dbReference type="GeneID" id="19905181"/>
<dbReference type="eggNOG" id="ENOG502SNST">
    <property type="taxonomic scope" value="Eukaryota"/>
</dbReference>
<dbReference type="Gene3D" id="1.25.40.20">
    <property type="entry name" value="Ankyrin repeat-containing domain"/>
    <property type="match status" value="1"/>
</dbReference>
<protein>
    <submittedName>
        <fullName evidence="2">Uncharacterized protein</fullName>
    </submittedName>
</protein>
<gene>
    <name evidence="2" type="ORF">W97_07870</name>
</gene>
<evidence type="ECO:0000313" key="3">
    <source>
        <dbReference type="Proteomes" id="UP000016924"/>
    </source>
</evidence>
<dbReference type="PROSITE" id="PS50088">
    <property type="entry name" value="ANK_REPEAT"/>
    <property type="match status" value="1"/>
</dbReference>
<dbReference type="EMBL" id="JH767599">
    <property type="protein sequence ID" value="EON68612.1"/>
    <property type="molecule type" value="Genomic_DNA"/>
</dbReference>
<dbReference type="InterPro" id="IPR002110">
    <property type="entry name" value="Ankyrin_rpt"/>
</dbReference>